<reference evidence="3" key="3">
    <citation type="submission" date="2015-04" db="UniProtKB">
        <authorList>
            <consortium name="EnsemblPlants"/>
        </authorList>
    </citation>
    <scope>IDENTIFICATION</scope>
    <source>
        <strain evidence="3">cv. Jemalong A17</strain>
    </source>
</reference>
<dbReference type="Proteomes" id="UP000002051">
    <property type="component" value="Unassembled WGS sequence"/>
</dbReference>
<dbReference type="HOGENOM" id="CLU_1580884_0_0_1"/>
<gene>
    <name evidence="2" type="ordered locus">MTR_7g037750</name>
</gene>
<dbReference type="PaxDb" id="3880-AES78658"/>
<evidence type="ECO:0000313" key="4">
    <source>
        <dbReference type="Proteomes" id="UP000002051"/>
    </source>
</evidence>
<name>G7KS45_MEDTR</name>
<dbReference type="EnsemblPlants" id="AES78658">
    <property type="protein sequence ID" value="AES78658"/>
    <property type="gene ID" value="MTR_7g037750"/>
</dbReference>
<evidence type="ECO:0000256" key="1">
    <source>
        <dbReference type="SAM" id="MobiDB-lite"/>
    </source>
</evidence>
<reference evidence="2 4" key="1">
    <citation type="journal article" date="2011" name="Nature">
        <title>The Medicago genome provides insight into the evolution of rhizobial symbioses.</title>
        <authorList>
            <person name="Young N.D."/>
            <person name="Debelle F."/>
            <person name="Oldroyd G.E."/>
            <person name="Geurts R."/>
            <person name="Cannon S.B."/>
            <person name="Udvardi M.K."/>
            <person name="Benedito V.A."/>
            <person name="Mayer K.F."/>
            <person name="Gouzy J."/>
            <person name="Schoof H."/>
            <person name="Van de Peer Y."/>
            <person name="Proost S."/>
            <person name="Cook D.R."/>
            <person name="Meyers B.C."/>
            <person name="Spannagl M."/>
            <person name="Cheung F."/>
            <person name="De Mita S."/>
            <person name="Krishnakumar V."/>
            <person name="Gundlach H."/>
            <person name="Zhou S."/>
            <person name="Mudge J."/>
            <person name="Bharti A.K."/>
            <person name="Murray J.D."/>
            <person name="Naoumkina M.A."/>
            <person name="Rosen B."/>
            <person name="Silverstein K.A."/>
            <person name="Tang H."/>
            <person name="Rombauts S."/>
            <person name="Zhao P.X."/>
            <person name="Zhou P."/>
            <person name="Barbe V."/>
            <person name="Bardou P."/>
            <person name="Bechner M."/>
            <person name="Bellec A."/>
            <person name="Berger A."/>
            <person name="Berges H."/>
            <person name="Bidwell S."/>
            <person name="Bisseling T."/>
            <person name="Choisne N."/>
            <person name="Couloux A."/>
            <person name="Denny R."/>
            <person name="Deshpande S."/>
            <person name="Dai X."/>
            <person name="Doyle J.J."/>
            <person name="Dudez A.M."/>
            <person name="Farmer A.D."/>
            <person name="Fouteau S."/>
            <person name="Franken C."/>
            <person name="Gibelin C."/>
            <person name="Gish J."/>
            <person name="Goldstein S."/>
            <person name="Gonzalez A.J."/>
            <person name="Green P.J."/>
            <person name="Hallab A."/>
            <person name="Hartog M."/>
            <person name="Hua A."/>
            <person name="Humphray S.J."/>
            <person name="Jeong D.H."/>
            <person name="Jing Y."/>
            <person name="Jocker A."/>
            <person name="Kenton S.M."/>
            <person name="Kim D.J."/>
            <person name="Klee K."/>
            <person name="Lai H."/>
            <person name="Lang C."/>
            <person name="Lin S."/>
            <person name="Macmil S.L."/>
            <person name="Magdelenat G."/>
            <person name="Matthews L."/>
            <person name="McCorrison J."/>
            <person name="Monaghan E.L."/>
            <person name="Mun J.H."/>
            <person name="Najar F.Z."/>
            <person name="Nicholson C."/>
            <person name="Noirot C."/>
            <person name="O'Bleness M."/>
            <person name="Paule C.R."/>
            <person name="Poulain J."/>
            <person name="Prion F."/>
            <person name="Qin B."/>
            <person name="Qu C."/>
            <person name="Retzel E.F."/>
            <person name="Riddle C."/>
            <person name="Sallet E."/>
            <person name="Samain S."/>
            <person name="Samson N."/>
            <person name="Sanders I."/>
            <person name="Saurat O."/>
            <person name="Scarpelli C."/>
            <person name="Schiex T."/>
            <person name="Segurens B."/>
            <person name="Severin A.J."/>
            <person name="Sherrier D.J."/>
            <person name="Shi R."/>
            <person name="Sims S."/>
            <person name="Singer S.R."/>
            <person name="Sinharoy S."/>
            <person name="Sterck L."/>
            <person name="Viollet A."/>
            <person name="Wang B.B."/>
            <person name="Wang K."/>
            <person name="Wang M."/>
            <person name="Wang X."/>
            <person name="Warfsmann J."/>
            <person name="Weissenbach J."/>
            <person name="White D.D."/>
            <person name="White J.D."/>
            <person name="Wiley G.B."/>
            <person name="Wincker P."/>
            <person name="Xing Y."/>
            <person name="Yang L."/>
            <person name="Yao Z."/>
            <person name="Ying F."/>
            <person name="Zhai J."/>
            <person name="Zhou L."/>
            <person name="Zuber A."/>
            <person name="Denarie J."/>
            <person name="Dixon R.A."/>
            <person name="May G.D."/>
            <person name="Schwartz D.C."/>
            <person name="Rogers J."/>
            <person name="Quetier F."/>
            <person name="Town C.D."/>
            <person name="Roe B.A."/>
        </authorList>
    </citation>
    <scope>NUCLEOTIDE SEQUENCE [LARGE SCALE GENOMIC DNA]</scope>
    <source>
        <strain evidence="2">A17</strain>
        <strain evidence="3 4">cv. Jemalong A17</strain>
    </source>
</reference>
<proteinExistence type="predicted"/>
<organism evidence="2 4">
    <name type="scientific">Medicago truncatula</name>
    <name type="common">Barrel medic</name>
    <name type="synonym">Medicago tribuloides</name>
    <dbReference type="NCBI Taxonomy" id="3880"/>
    <lineage>
        <taxon>Eukaryota</taxon>
        <taxon>Viridiplantae</taxon>
        <taxon>Streptophyta</taxon>
        <taxon>Embryophyta</taxon>
        <taxon>Tracheophyta</taxon>
        <taxon>Spermatophyta</taxon>
        <taxon>Magnoliopsida</taxon>
        <taxon>eudicotyledons</taxon>
        <taxon>Gunneridae</taxon>
        <taxon>Pentapetalae</taxon>
        <taxon>rosids</taxon>
        <taxon>fabids</taxon>
        <taxon>Fabales</taxon>
        <taxon>Fabaceae</taxon>
        <taxon>Papilionoideae</taxon>
        <taxon>50 kb inversion clade</taxon>
        <taxon>NPAAA clade</taxon>
        <taxon>Hologalegina</taxon>
        <taxon>IRL clade</taxon>
        <taxon>Trifolieae</taxon>
        <taxon>Medicago</taxon>
    </lineage>
</organism>
<accession>G7KS45</accession>
<keyword evidence="4" id="KW-1185">Reference proteome</keyword>
<feature type="region of interest" description="Disordered" evidence="1">
    <location>
        <begin position="1"/>
        <end position="21"/>
    </location>
</feature>
<evidence type="ECO:0000313" key="2">
    <source>
        <dbReference type="EMBL" id="AES78658.1"/>
    </source>
</evidence>
<reference evidence="2 4" key="2">
    <citation type="journal article" date="2014" name="BMC Genomics">
        <title>An improved genome release (version Mt4.0) for the model legume Medicago truncatula.</title>
        <authorList>
            <person name="Tang H."/>
            <person name="Krishnakumar V."/>
            <person name="Bidwell S."/>
            <person name="Rosen B."/>
            <person name="Chan A."/>
            <person name="Zhou S."/>
            <person name="Gentzbittel L."/>
            <person name="Childs K.L."/>
            <person name="Yandell M."/>
            <person name="Gundlach H."/>
            <person name="Mayer K.F."/>
            <person name="Schwartz D.C."/>
            <person name="Town C.D."/>
        </authorList>
    </citation>
    <scope>GENOME REANNOTATION</scope>
    <source>
        <strain evidence="3 4">cv. Jemalong A17</strain>
    </source>
</reference>
<evidence type="ECO:0000313" key="3">
    <source>
        <dbReference type="EnsemblPlants" id="AES78658"/>
    </source>
</evidence>
<sequence>MEASGGVTVVGSDAPSEYHVAPRTDNQTPICRLKIDIQEILEIFEIPNVSAITGGCNLTGEGSEVKMDNSSCSESDVCTSDEDVEEIYTSLYGCNFDDETAVDCMAYLERINYKEIGSDEIMRYHFPDRLVAYKFYNLYGDLLVEKAVLLKLFVAYRLFVREVKSLYSI</sequence>
<protein>
    <submittedName>
        <fullName evidence="2 3">Uncharacterized protein</fullName>
    </submittedName>
</protein>
<dbReference type="AlphaFoldDB" id="G7KS45"/>
<dbReference type="EMBL" id="CM001223">
    <property type="protein sequence ID" value="AES78658.1"/>
    <property type="molecule type" value="Genomic_DNA"/>
</dbReference>